<dbReference type="SMART" id="SM00977">
    <property type="entry name" value="TilS_C"/>
    <property type="match status" value="1"/>
</dbReference>
<protein>
    <recommendedName>
        <fullName evidence="8">tRNA(Ile)-lysidine synthase</fullName>
        <ecNumber evidence="8">6.3.4.19</ecNumber>
    </recommendedName>
    <alternativeName>
        <fullName evidence="8">tRNA(Ile)-2-lysyl-cytidine synthase</fullName>
    </alternativeName>
    <alternativeName>
        <fullName evidence="8">tRNA(Ile)-lysidine synthetase</fullName>
    </alternativeName>
</protein>
<comment type="caution">
    <text evidence="10">The sequence shown here is derived from an EMBL/GenBank/DDBJ whole genome shotgun (WGS) entry which is preliminary data.</text>
</comment>
<dbReference type="GO" id="GO:0032267">
    <property type="term" value="F:tRNA(Ile)-lysidine synthase activity"/>
    <property type="evidence" value="ECO:0007669"/>
    <property type="project" value="UniProtKB-EC"/>
</dbReference>
<keyword evidence="2 8" id="KW-0963">Cytoplasm</keyword>
<dbReference type="Gene3D" id="3.40.50.620">
    <property type="entry name" value="HUPs"/>
    <property type="match status" value="1"/>
</dbReference>
<keyword evidence="3 8" id="KW-0436">Ligase</keyword>
<evidence type="ECO:0000256" key="1">
    <source>
        <dbReference type="ARBA" id="ARBA00004496"/>
    </source>
</evidence>
<comment type="domain">
    <text evidence="8">The N-terminal region contains the highly conserved SGGXDS motif, predicted to be a P-loop motif involved in ATP binding.</text>
</comment>
<dbReference type="EC" id="6.3.4.19" evidence="8"/>
<evidence type="ECO:0000256" key="3">
    <source>
        <dbReference type="ARBA" id="ARBA00022598"/>
    </source>
</evidence>
<dbReference type="CDD" id="cd01992">
    <property type="entry name" value="TilS_N"/>
    <property type="match status" value="1"/>
</dbReference>
<dbReference type="Pfam" id="PF01171">
    <property type="entry name" value="ATP_bind_3"/>
    <property type="match status" value="1"/>
</dbReference>
<dbReference type="RefSeq" id="WP_194122397.1">
    <property type="nucleotide sequence ID" value="NZ_JACYGY010000001.1"/>
</dbReference>
<dbReference type="InterPro" id="IPR012796">
    <property type="entry name" value="Lysidine-tRNA-synth_C"/>
</dbReference>
<dbReference type="SUPFAM" id="SSF52402">
    <property type="entry name" value="Adenine nucleotide alpha hydrolases-like"/>
    <property type="match status" value="1"/>
</dbReference>
<evidence type="ECO:0000256" key="4">
    <source>
        <dbReference type="ARBA" id="ARBA00022694"/>
    </source>
</evidence>
<comment type="function">
    <text evidence="8">Ligates lysine onto the cytidine present at position 34 of the AUA codon-specific tRNA(Ile) that contains the anticodon CAU, in an ATP-dependent manner. Cytidine is converted to lysidine, thus changing the amino acid specificity of the tRNA from methionine to isoleucine.</text>
</comment>
<dbReference type="InterPro" id="IPR012094">
    <property type="entry name" value="tRNA_Ile_lys_synt"/>
</dbReference>
<dbReference type="NCBIfam" id="TIGR02433">
    <property type="entry name" value="lysidine_TilS_C"/>
    <property type="match status" value="1"/>
</dbReference>
<dbReference type="PANTHER" id="PTHR43033">
    <property type="entry name" value="TRNA(ILE)-LYSIDINE SYNTHASE-RELATED"/>
    <property type="match status" value="1"/>
</dbReference>
<comment type="similarity">
    <text evidence="8">Belongs to the tRNA(Ile)-lysidine synthase family.</text>
</comment>
<evidence type="ECO:0000313" key="10">
    <source>
        <dbReference type="EMBL" id="MBE9464322.1"/>
    </source>
</evidence>
<reference evidence="11" key="1">
    <citation type="submission" date="2023-07" db="EMBL/GenBank/DDBJ databases">
        <title>Dyadobacter sp. nov 'subterranea' isolated from contaminted grondwater.</title>
        <authorList>
            <person name="Szabo I."/>
            <person name="Al-Omari J."/>
            <person name="Szerdahelyi S.G."/>
            <person name="Rado J."/>
        </authorList>
    </citation>
    <scope>NUCLEOTIDE SEQUENCE [LARGE SCALE GENOMIC DNA]</scope>
    <source>
        <strain evidence="11">UP-52</strain>
    </source>
</reference>
<comment type="subcellular location">
    <subcellularLocation>
        <location evidence="1 8">Cytoplasm</location>
    </subcellularLocation>
</comment>
<evidence type="ECO:0000256" key="7">
    <source>
        <dbReference type="ARBA" id="ARBA00048539"/>
    </source>
</evidence>
<dbReference type="PANTHER" id="PTHR43033:SF1">
    <property type="entry name" value="TRNA(ILE)-LYSIDINE SYNTHASE-RELATED"/>
    <property type="match status" value="1"/>
</dbReference>
<dbReference type="Proteomes" id="UP000634134">
    <property type="component" value="Unassembled WGS sequence"/>
</dbReference>
<evidence type="ECO:0000256" key="2">
    <source>
        <dbReference type="ARBA" id="ARBA00022490"/>
    </source>
</evidence>
<dbReference type="NCBIfam" id="TIGR02432">
    <property type="entry name" value="lysidine_TilS_N"/>
    <property type="match status" value="1"/>
</dbReference>
<evidence type="ECO:0000256" key="5">
    <source>
        <dbReference type="ARBA" id="ARBA00022741"/>
    </source>
</evidence>
<keyword evidence="5 8" id="KW-0547">Nucleotide-binding</keyword>
<organism evidence="10 11">
    <name type="scientific">Dyadobacter subterraneus</name>
    <dbReference type="NCBI Taxonomy" id="2773304"/>
    <lineage>
        <taxon>Bacteria</taxon>
        <taxon>Pseudomonadati</taxon>
        <taxon>Bacteroidota</taxon>
        <taxon>Cytophagia</taxon>
        <taxon>Cytophagales</taxon>
        <taxon>Spirosomataceae</taxon>
        <taxon>Dyadobacter</taxon>
    </lineage>
</organism>
<comment type="catalytic activity">
    <reaction evidence="7 8">
        <text>cytidine(34) in tRNA(Ile2) + L-lysine + ATP = lysidine(34) in tRNA(Ile2) + AMP + diphosphate + H(+)</text>
        <dbReference type="Rhea" id="RHEA:43744"/>
        <dbReference type="Rhea" id="RHEA-COMP:10625"/>
        <dbReference type="Rhea" id="RHEA-COMP:10670"/>
        <dbReference type="ChEBI" id="CHEBI:15378"/>
        <dbReference type="ChEBI" id="CHEBI:30616"/>
        <dbReference type="ChEBI" id="CHEBI:32551"/>
        <dbReference type="ChEBI" id="CHEBI:33019"/>
        <dbReference type="ChEBI" id="CHEBI:82748"/>
        <dbReference type="ChEBI" id="CHEBI:83665"/>
        <dbReference type="ChEBI" id="CHEBI:456215"/>
        <dbReference type="EC" id="6.3.4.19"/>
    </reaction>
</comment>
<accession>A0ABR9WFP8</accession>
<keyword evidence="4 8" id="KW-0819">tRNA processing</keyword>
<dbReference type="InterPro" id="IPR012795">
    <property type="entry name" value="tRNA_Ile_lys_synt_N"/>
</dbReference>
<name>A0ABR9WFP8_9BACT</name>
<evidence type="ECO:0000313" key="11">
    <source>
        <dbReference type="Proteomes" id="UP000634134"/>
    </source>
</evidence>
<feature type="domain" description="Lysidine-tRNA(Ile) synthetase C-terminal" evidence="9">
    <location>
        <begin position="367"/>
        <end position="441"/>
    </location>
</feature>
<feature type="binding site" evidence="8">
    <location>
        <begin position="26"/>
        <end position="31"/>
    </location>
    <ligand>
        <name>ATP</name>
        <dbReference type="ChEBI" id="CHEBI:30616"/>
    </ligand>
</feature>
<keyword evidence="6 8" id="KW-0067">ATP-binding</keyword>
<sequence>MLESFLTFINQQKLDLSEKSTLLTVSGGADSVVLADLFYRAGFAASIAHCNFGLRDAESDGDELFVRQLAEQYNFPFFVTRFETKKIAVEKGISTQMAARDLRYQWFGEVRKTQNIDFVATAHHANDAFETVLLNLTRGTGLAGLHGISVLNQHLIRPLLFASKEQILQYVSDNQLVFREDSSNFSNDYKRNLIRHEVVPVLKRMNPSLEKTFGVTSQRLGSAEILLNSFLKVWQKEVTKEIDGDLYVSIKAILNSPEPAYGLWFILQDFGFSYIQAQEMFLAAKGISGKVFHSATHLVLKDRDSFIVSKKEDSEAEEELITDYQEGIFKTGKLTFELRKFSKSDIFKIDKKTSSIFLDFSQLVFPLVIRTWTKGDAFFPFGMKGKRKKVSDLFIDLKLNVNQKQKAKVLCNGNGDILWVIGLRTDERYKIKELTKEIIEIRFREDL</sequence>
<gene>
    <name evidence="8 10" type="primary">tilS</name>
    <name evidence="10" type="ORF">IEE83_20750</name>
</gene>
<dbReference type="SUPFAM" id="SSF56037">
    <property type="entry name" value="PheT/TilS domain"/>
    <property type="match status" value="1"/>
</dbReference>
<dbReference type="InterPro" id="IPR011063">
    <property type="entry name" value="TilS/TtcA_N"/>
</dbReference>
<dbReference type="Pfam" id="PF11734">
    <property type="entry name" value="TilS_C"/>
    <property type="match status" value="1"/>
</dbReference>
<evidence type="ECO:0000256" key="8">
    <source>
        <dbReference type="HAMAP-Rule" id="MF_01161"/>
    </source>
</evidence>
<evidence type="ECO:0000259" key="9">
    <source>
        <dbReference type="SMART" id="SM00977"/>
    </source>
</evidence>
<evidence type="ECO:0000256" key="6">
    <source>
        <dbReference type="ARBA" id="ARBA00022840"/>
    </source>
</evidence>
<dbReference type="EMBL" id="JACYGY010000001">
    <property type="protein sequence ID" value="MBE9464322.1"/>
    <property type="molecule type" value="Genomic_DNA"/>
</dbReference>
<dbReference type="HAMAP" id="MF_01161">
    <property type="entry name" value="tRNA_Ile_lys_synt"/>
    <property type="match status" value="1"/>
</dbReference>
<dbReference type="InterPro" id="IPR014729">
    <property type="entry name" value="Rossmann-like_a/b/a_fold"/>
</dbReference>
<keyword evidence="11" id="KW-1185">Reference proteome</keyword>
<proteinExistence type="inferred from homology"/>